<dbReference type="Pfam" id="PF08241">
    <property type="entry name" value="Methyltransf_11"/>
    <property type="match status" value="1"/>
</dbReference>
<dbReference type="InterPro" id="IPR029063">
    <property type="entry name" value="SAM-dependent_MTases_sf"/>
</dbReference>
<reference evidence="5 6" key="1">
    <citation type="journal article" date="2018" name="New Phytol.">
        <title>Comparative genomics and transcriptomics depict ericoid mycorrhizal fungi as versatile saprotrophs and plant mutualists.</title>
        <authorList>
            <person name="Martino E."/>
            <person name="Morin E."/>
            <person name="Grelet G.A."/>
            <person name="Kuo A."/>
            <person name="Kohler A."/>
            <person name="Daghino S."/>
            <person name="Barry K.W."/>
            <person name="Cichocki N."/>
            <person name="Clum A."/>
            <person name="Dockter R.B."/>
            <person name="Hainaut M."/>
            <person name="Kuo R.C."/>
            <person name="LaButti K."/>
            <person name="Lindahl B.D."/>
            <person name="Lindquist E.A."/>
            <person name="Lipzen A."/>
            <person name="Khouja H.R."/>
            <person name="Magnuson J."/>
            <person name="Murat C."/>
            <person name="Ohm R.A."/>
            <person name="Singer S.W."/>
            <person name="Spatafora J.W."/>
            <person name="Wang M."/>
            <person name="Veneault-Fourrey C."/>
            <person name="Henrissat B."/>
            <person name="Grigoriev I.V."/>
            <person name="Martin F.M."/>
            <person name="Perotto S."/>
        </authorList>
    </citation>
    <scope>NUCLEOTIDE SEQUENCE [LARGE SCALE GENOMIC DNA]</scope>
    <source>
        <strain evidence="5 6">ATCC 22711</strain>
    </source>
</reference>
<dbReference type="CDD" id="cd02440">
    <property type="entry name" value="AdoMet_MTases"/>
    <property type="match status" value="1"/>
</dbReference>
<dbReference type="OrthoDB" id="411785at2759"/>
<keyword evidence="2" id="KW-0489">Methyltransferase</keyword>
<evidence type="ECO:0000259" key="4">
    <source>
        <dbReference type="Pfam" id="PF08241"/>
    </source>
</evidence>
<accession>A0A2T3AZ92</accession>
<dbReference type="InParanoid" id="A0A2T3AZ92"/>
<dbReference type="InterPro" id="IPR051419">
    <property type="entry name" value="Lys/N-term_MeTrsfase_sf"/>
</dbReference>
<name>A0A2T3AZ92_AMORE</name>
<comment type="similarity">
    <text evidence="1">Belongs to the methyltransferase superfamily.</text>
</comment>
<dbReference type="AlphaFoldDB" id="A0A2T3AZ92"/>
<sequence>MVKEEELIKLAHPEFWDARYTSEQKVRQDGTQTVLDSYEWFRNFETLRPFFSKHLPASSSSCHILHLGCGSSTLTADLHTLGYTNQTSVDFSRVVIDAMKSKYSHLDTRWCVMDVRCLEMPNGSVDVAIDKGTLDAMIHGSLWDPPEDVRCNVGKYVDEITRVLKPGGQWLYITYRQPHFMKPLLEREDLWTLSVEELSDGAGAFNYFSFIMKRHQNLDLGHQSLLIDGKQEA</sequence>
<organism evidence="5 6">
    <name type="scientific">Amorphotheca resinae ATCC 22711</name>
    <dbReference type="NCBI Taxonomy" id="857342"/>
    <lineage>
        <taxon>Eukaryota</taxon>
        <taxon>Fungi</taxon>
        <taxon>Dikarya</taxon>
        <taxon>Ascomycota</taxon>
        <taxon>Pezizomycotina</taxon>
        <taxon>Leotiomycetes</taxon>
        <taxon>Helotiales</taxon>
        <taxon>Amorphothecaceae</taxon>
        <taxon>Amorphotheca</taxon>
    </lineage>
</organism>
<proteinExistence type="inferred from homology"/>
<evidence type="ECO:0000313" key="6">
    <source>
        <dbReference type="Proteomes" id="UP000241818"/>
    </source>
</evidence>
<evidence type="ECO:0000256" key="1">
    <source>
        <dbReference type="ARBA" id="ARBA00008361"/>
    </source>
</evidence>
<dbReference type="PANTHER" id="PTHR12176:SF80">
    <property type="entry name" value="EEF1A LYSINE METHYLTRANSFERASE 4"/>
    <property type="match status" value="1"/>
</dbReference>
<dbReference type="InterPro" id="IPR013216">
    <property type="entry name" value="Methyltransf_11"/>
</dbReference>
<keyword evidence="6" id="KW-1185">Reference proteome</keyword>
<dbReference type="GO" id="GO:0032259">
    <property type="term" value="P:methylation"/>
    <property type="evidence" value="ECO:0007669"/>
    <property type="project" value="UniProtKB-KW"/>
</dbReference>
<feature type="domain" description="Methyltransferase type 11" evidence="4">
    <location>
        <begin position="65"/>
        <end position="169"/>
    </location>
</feature>
<dbReference type="RefSeq" id="XP_024719982.1">
    <property type="nucleotide sequence ID" value="XM_024861913.1"/>
</dbReference>
<protein>
    <recommendedName>
        <fullName evidence="4">Methyltransferase type 11 domain-containing protein</fullName>
    </recommendedName>
</protein>
<dbReference type="Gene3D" id="3.40.50.150">
    <property type="entry name" value="Vaccinia Virus protein VP39"/>
    <property type="match status" value="1"/>
</dbReference>
<keyword evidence="3" id="KW-0808">Transferase</keyword>
<gene>
    <name evidence="5" type="ORF">M430DRAFT_124329</name>
</gene>
<dbReference type="SUPFAM" id="SSF53335">
    <property type="entry name" value="S-adenosyl-L-methionine-dependent methyltransferases"/>
    <property type="match status" value="1"/>
</dbReference>
<dbReference type="Proteomes" id="UP000241818">
    <property type="component" value="Unassembled WGS sequence"/>
</dbReference>
<evidence type="ECO:0000313" key="5">
    <source>
        <dbReference type="EMBL" id="PSS15383.1"/>
    </source>
</evidence>
<dbReference type="PANTHER" id="PTHR12176">
    <property type="entry name" value="SAM-DEPENDENT METHYLTRANSFERASE SUPERFAMILY PROTEIN"/>
    <property type="match status" value="1"/>
</dbReference>
<evidence type="ECO:0000256" key="2">
    <source>
        <dbReference type="ARBA" id="ARBA00022603"/>
    </source>
</evidence>
<dbReference type="GeneID" id="36569994"/>
<dbReference type="GO" id="GO:0008757">
    <property type="term" value="F:S-adenosylmethionine-dependent methyltransferase activity"/>
    <property type="evidence" value="ECO:0007669"/>
    <property type="project" value="InterPro"/>
</dbReference>
<evidence type="ECO:0000256" key="3">
    <source>
        <dbReference type="ARBA" id="ARBA00022679"/>
    </source>
</evidence>
<dbReference type="EMBL" id="KZ679013">
    <property type="protein sequence ID" value="PSS15383.1"/>
    <property type="molecule type" value="Genomic_DNA"/>
</dbReference>